<dbReference type="EMBL" id="JAIBOA010000010">
    <property type="protein sequence ID" value="MBW8484284.1"/>
    <property type="molecule type" value="Genomic_DNA"/>
</dbReference>
<dbReference type="Gene3D" id="3.40.50.880">
    <property type="match status" value="1"/>
</dbReference>
<evidence type="ECO:0000256" key="1">
    <source>
        <dbReference type="ARBA" id="ARBA00023015"/>
    </source>
</evidence>
<keyword evidence="1" id="KW-0805">Transcription regulation</keyword>
<dbReference type="InterPro" id="IPR002818">
    <property type="entry name" value="DJ-1/PfpI"/>
</dbReference>
<feature type="domain" description="HTH araC/xylS-type" evidence="4">
    <location>
        <begin position="207"/>
        <end position="304"/>
    </location>
</feature>
<evidence type="ECO:0000259" key="4">
    <source>
        <dbReference type="PROSITE" id="PS01124"/>
    </source>
</evidence>
<dbReference type="RefSeq" id="WP_220167504.1">
    <property type="nucleotide sequence ID" value="NZ_JAIBOA010000010.1"/>
</dbReference>
<dbReference type="PANTHER" id="PTHR43130:SF3">
    <property type="entry name" value="HTH-TYPE TRANSCRIPTIONAL REGULATOR RV1931C"/>
    <property type="match status" value="1"/>
</dbReference>
<dbReference type="CDD" id="cd03137">
    <property type="entry name" value="GATase1_AraC_1"/>
    <property type="match status" value="1"/>
</dbReference>
<dbReference type="InterPro" id="IPR018060">
    <property type="entry name" value="HTH_AraC"/>
</dbReference>
<dbReference type="Proteomes" id="UP000774570">
    <property type="component" value="Unassembled WGS sequence"/>
</dbReference>
<keyword evidence="6" id="KW-1185">Reference proteome</keyword>
<protein>
    <submittedName>
        <fullName evidence="5">Helix-turn-helix domain-containing protein</fullName>
    </submittedName>
</protein>
<dbReference type="InterPro" id="IPR052158">
    <property type="entry name" value="INH-QAR"/>
</dbReference>
<dbReference type="InterPro" id="IPR009057">
    <property type="entry name" value="Homeodomain-like_sf"/>
</dbReference>
<accession>A0ABS7FX78</accession>
<evidence type="ECO:0000313" key="5">
    <source>
        <dbReference type="EMBL" id="MBW8484284.1"/>
    </source>
</evidence>
<organism evidence="5 6">
    <name type="scientific">Actinomadura parmotrematis</name>
    <dbReference type="NCBI Taxonomy" id="2864039"/>
    <lineage>
        <taxon>Bacteria</taxon>
        <taxon>Bacillati</taxon>
        <taxon>Actinomycetota</taxon>
        <taxon>Actinomycetes</taxon>
        <taxon>Streptosporangiales</taxon>
        <taxon>Thermomonosporaceae</taxon>
        <taxon>Actinomadura</taxon>
    </lineage>
</organism>
<dbReference type="SUPFAM" id="SSF52317">
    <property type="entry name" value="Class I glutamine amidotransferase-like"/>
    <property type="match status" value="1"/>
</dbReference>
<dbReference type="SUPFAM" id="SSF46689">
    <property type="entry name" value="Homeodomain-like"/>
    <property type="match status" value="2"/>
</dbReference>
<dbReference type="InterPro" id="IPR018062">
    <property type="entry name" value="HTH_AraC-typ_CS"/>
</dbReference>
<evidence type="ECO:0000313" key="6">
    <source>
        <dbReference type="Proteomes" id="UP000774570"/>
    </source>
</evidence>
<evidence type="ECO:0000256" key="2">
    <source>
        <dbReference type="ARBA" id="ARBA00023125"/>
    </source>
</evidence>
<proteinExistence type="predicted"/>
<gene>
    <name evidence="5" type="ORF">K1Y72_18015</name>
</gene>
<dbReference type="PANTHER" id="PTHR43130">
    <property type="entry name" value="ARAC-FAMILY TRANSCRIPTIONAL REGULATOR"/>
    <property type="match status" value="1"/>
</dbReference>
<keyword evidence="3" id="KW-0804">Transcription</keyword>
<dbReference type="PROSITE" id="PS00041">
    <property type="entry name" value="HTH_ARAC_FAMILY_1"/>
    <property type="match status" value="1"/>
</dbReference>
<dbReference type="Pfam" id="PF01965">
    <property type="entry name" value="DJ-1_PfpI"/>
    <property type="match status" value="1"/>
</dbReference>
<reference evidence="5 6" key="1">
    <citation type="submission" date="2021-07" db="EMBL/GenBank/DDBJ databases">
        <title>Actinomadura sp. PM05-2 isolated from lichen.</title>
        <authorList>
            <person name="Somphong A."/>
            <person name="Phongsopitanun W."/>
            <person name="Tanasupawat S."/>
            <person name="Peongsungnone V."/>
        </authorList>
    </citation>
    <scope>NUCLEOTIDE SEQUENCE [LARGE SCALE GENOMIC DNA]</scope>
    <source>
        <strain evidence="5 6">PM05-2</strain>
    </source>
</reference>
<dbReference type="Gene3D" id="1.10.10.60">
    <property type="entry name" value="Homeodomain-like"/>
    <property type="match status" value="2"/>
</dbReference>
<dbReference type="Pfam" id="PF12833">
    <property type="entry name" value="HTH_18"/>
    <property type="match status" value="1"/>
</dbReference>
<keyword evidence="2" id="KW-0238">DNA-binding</keyword>
<sequence length="312" mass="32455">MDIAVLAYDGVRLLDVTGPLEVFSTAARFGVPYTVRLCSPDGGPVATSAGVRLETAAPPARAHTLIVPGTPELPAGRPPARVVETVAGFRAERYASVCTGAFVLAEAGLLDGRRATTHWRHAAALARRYPSVEVEPDAVYVRSGAVLTSAGVSAGVDLSLALVEDDAGAGPARDVARDLVVFLRRPGGQSQFSVAARTPSPSHAALGELVREVAAAPAADHSLAAMAGRAGLSVRHLTRLFHRQIGSTPAAYVEAVRLEAARMMLDSGETVTGAAARSGMGSDETLRRAFIRHLGVTPSAYRSRFRSSGDGS</sequence>
<dbReference type="InterPro" id="IPR029062">
    <property type="entry name" value="Class_I_gatase-like"/>
</dbReference>
<evidence type="ECO:0000256" key="3">
    <source>
        <dbReference type="ARBA" id="ARBA00023163"/>
    </source>
</evidence>
<name>A0ABS7FX78_9ACTN</name>
<dbReference type="PROSITE" id="PS01124">
    <property type="entry name" value="HTH_ARAC_FAMILY_2"/>
    <property type="match status" value="1"/>
</dbReference>
<comment type="caution">
    <text evidence="5">The sequence shown here is derived from an EMBL/GenBank/DDBJ whole genome shotgun (WGS) entry which is preliminary data.</text>
</comment>
<dbReference type="SMART" id="SM00342">
    <property type="entry name" value="HTH_ARAC"/>
    <property type="match status" value="1"/>
</dbReference>